<dbReference type="RefSeq" id="XP_003646024.1">
    <property type="nucleotide sequence ID" value="XM_003645976.1"/>
</dbReference>
<dbReference type="SUPFAM" id="SSF57667">
    <property type="entry name" value="beta-beta-alpha zinc fingers"/>
    <property type="match status" value="1"/>
</dbReference>
<dbReference type="KEGG" id="erc:Ecym_4128"/>
<feature type="domain" description="C2H2-type" evidence="12">
    <location>
        <begin position="199"/>
        <end position="226"/>
    </location>
</feature>
<keyword evidence="4 10" id="KW-0863">Zinc-finger</keyword>
<evidence type="ECO:0000313" key="14">
    <source>
        <dbReference type="Proteomes" id="UP000006790"/>
    </source>
</evidence>
<dbReference type="PANTHER" id="PTHR47772">
    <property type="entry name" value="ZINC FINGER PROTEIN 200"/>
    <property type="match status" value="1"/>
</dbReference>
<dbReference type="FunFam" id="3.30.160.60:FF:000325">
    <property type="entry name" value="ZFP90 zinc finger protein"/>
    <property type="match status" value="1"/>
</dbReference>
<evidence type="ECO:0000256" key="5">
    <source>
        <dbReference type="ARBA" id="ARBA00022833"/>
    </source>
</evidence>
<dbReference type="Pfam" id="PF00096">
    <property type="entry name" value="zf-C2H2"/>
    <property type="match status" value="2"/>
</dbReference>
<reference evidence="14" key="1">
    <citation type="journal article" date="2012" name="G3 (Bethesda)">
        <title>Pichia sorbitophila, an interspecies yeast hybrid reveals early steps of genome resolution following polyploidization.</title>
        <authorList>
            <person name="Leh Louis V."/>
            <person name="Despons L."/>
            <person name="Friedrich A."/>
            <person name="Martin T."/>
            <person name="Durrens P."/>
            <person name="Casaregola S."/>
            <person name="Neuveglise C."/>
            <person name="Fairhead C."/>
            <person name="Marck C."/>
            <person name="Cruz J.A."/>
            <person name="Straub M.L."/>
            <person name="Kugler V."/>
            <person name="Sacerdot C."/>
            <person name="Uzunov Z."/>
            <person name="Thierry A."/>
            <person name="Weiss S."/>
            <person name="Bleykasten C."/>
            <person name="De Montigny J."/>
            <person name="Jacques N."/>
            <person name="Jung P."/>
            <person name="Lemaire M."/>
            <person name="Mallet S."/>
            <person name="Morel G."/>
            <person name="Richard G.F."/>
            <person name="Sarkar A."/>
            <person name="Savel G."/>
            <person name="Schacherer J."/>
            <person name="Seret M.L."/>
            <person name="Talla E."/>
            <person name="Samson G."/>
            <person name="Jubin C."/>
            <person name="Poulain J."/>
            <person name="Vacherie B."/>
            <person name="Barbe V."/>
            <person name="Pelletier E."/>
            <person name="Sherman D.J."/>
            <person name="Westhof E."/>
            <person name="Weissenbach J."/>
            <person name="Baret P.V."/>
            <person name="Wincker P."/>
            <person name="Gaillardin C."/>
            <person name="Dujon B."/>
            <person name="Souciet J.L."/>
        </authorList>
    </citation>
    <scope>NUCLEOTIDE SEQUENCE [LARGE SCALE GENOMIC DNA]</scope>
    <source>
        <strain evidence="14">CBS 270.75 / DBVPG 7215 / KCTC 17166 / NRRL Y-17582</strain>
    </source>
</reference>
<name>G8JT54_ERECY</name>
<keyword evidence="6" id="KW-0805">Transcription regulation</keyword>
<dbReference type="InterPro" id="IPR013087">
    <property type="entry name" value="Znf_C2H2_type"/>
</dbReference>
<feature type="compositionally biased region" description="Low complexity" evidence="11">
    <location>
        <begin position="80"/>
        <end position="112"/>
    </location>
</feature>
<feature type="region of interest" description="Disordered" evidence="11">
    <location>
        <begin position="80"/>
        <end position="136"/>
    </location>
</feature>
<keyword evidence="5" id="KW-0862">Zinc</keyword>
<dbReference type="GO" id="GO:0003677">
    <property type="term" value="F:DNA binding"/>
    <property type="evidence" value="ECO:0007669"/>
    <property type="project" value="UniProtKB-KW"/>
</dbReference>
<dbReference type="OrthoDB" id="3437960at2759"/>
<sequence length="312" mass="34745">MSQFVYPQEVSPFIGTFSSYPWTFQEKGMAYQGLELQCFNELQGDMAAVMDAENANSVPSSMRSHLNQFRHHNYQGGYSFSPASTSTSSSQEPSPSHSTISLLTSRSSSACSMDDARSGKQSSTQSLSDEVECTKTGEQAGQAEFTGNMLKFPPILPSQTSSNRGLIFVSKICPLCGKSFTRRSTLQIHLLIHTNLKPFKCSFCEKEFNVKSNLNRHERIHRQKVISNQPFVPSAPAKKIASLDESQNNHNSNPNTKHNDHVRNLKQTTERQEVVPKSVQGQQKLPLPRKSPPSCHNANVNFRASATNILYQ</sequence>
<dbReference type="SMART" id="SM00355">
    <property type="entry name" value="ZnF_C2H2"/>
    <property type="match status" value="2"/>
</dbReference>
<dbReference type="InParanoid" id="G8JT54"/>
<comment type="subcellular location">
    <subcellularLocation>
        <location evidence="1">Nucleus</location>
    </subcellularLocation>
</comment>
<dbReference type="Proteomes" id="UP000006790">
    <property type="component" value="Chromosome 4"/>
</dbReference>
<dbReference type="eggNOG" id="KOG1721">
    <property type="taxonomic scope" value="Eukaryota"/>
</dbReference>
<dbReference type="InterPro" id="IPR050636">
    <property type="entry name" value="C2H2-ZF_domain-containing"/>
</dbReference>
<evidence type="ECO:0000256" key="3">
    <source>
        <dbReference type="ARBA" id="ARBA00022737"/>
    </source>
</evidence>
<dbReference type="AlphaFoldDB" id="G8JT54"/>
<dbReference type="PANTHER" id="PTHR47772:SF13">
    <property type="entry name" value="GASTRULA ZINC FINGER PROTEIN XLCGF49.1-LIKE-RELATED"/>
    <property type="match status" value="1"/>
</dbReference>
<dbReference type="GO" id="GO:0005634">
    <property type="term" value="C:nucleus"/>
    <property type="evidence" value="ECO:0007669"/>
    <property type="project" value="UniProtKB-SubCell"/>
</dbReference>
<evidence type="ECO:0000256" key="11">
    <source>
        <dbReference type="SAM" id="MobiDB-lite"/>
    </source>
</evidence>
<organism evidence="13 14">
    <name type="scientific">Eremothecium cymbalariae (strain CBS 270.75 / DBVPG 7215 / KCTC 17166 / NRRL Y-17582)</name>
    <name type="common">Yeast</name>
    <dbReference type="NCBI Taxonomy" id="931890"/>
    <lineage>
        <taxon>Eukaryota</taxon>
        <taxon>Fungi</taxon>
        <taxon>Dikarya</taxon>
        <taxon>Ascomycota</taxon>
        <taxon>Saccharomycotina</taxon>
        <taxon>Saccharomycetes</taxon>
        <taxon>Saccharomycetales</taxon>
        <taxon>Saccharomycetaceae</taxon>
        <taxon>Eremothecium</taxon>
    </lineage>
</organism>
<dbReference type="GeneID" id="11471216"/>
<evidence type="ECO:0000256" key="10">
    <source>
        <dbReference type="PROSITE-ProRule" id="PRU00042"/>
    </source>
</evidence>
<evidence type="ECO:0000256" key="2">
    <source>
        <dbReference type="ARBA" id="ARBA00022723"/>
    </source>
</evidence>
<keyword evidence="14" id="KW-1185">Reference proteome</keyword>
<gene>
    <name evidence="13" type="ordered locus">Ecym_4128</name>
</gene>
<evidence type="ECO:0000256" key="9">
    <source>
        <dbReference type="ARBA" id="ARBA00023242"/>
    </source>
</evidence>
<evidence type="ECO:0000256" key="4">
    <source>
        <dbReference type="ARBA" id="ARBA00022771"/>
    </source>
</evidence>
<evidence type="ECO:0000256" key="1">
    <source>
        <dbReference type="ARBA" id="ARBA00004123"/>
    </source>
</evidence>
<dbReference type="FunFam" id="3.30.160.60:FF:000065">
    <property type="entry name" value="B-cell CLL/lymphoma 6, member B"/>
    <property type="match status" value="1"/>
</dbReference>
<evidence type="ECO:0000256" key="8">
    <source>
        <dbReference type="ARBA" id="ARBA00023163"/>
    </source>
</evidence>
<evidence type="ECO:0000256" key="6">
    <source>
        <dbReference type="ARBA" id="ARBA00023015"/>
    </source>
</evidence>
<dbReference type="OMA" id="IFVSKIC"/>
<accession>G8JT54</accession>
<dbReference type="HOGENOM" id="CLU_891449_0_0_1"/>
<dbReference type="GO" id="GO:0008270">
    <property type="term" value="F:zinc ion binding"/>
    <property type="evidence" value="ECO:0007669"/>
    <property type="project" value="UniProtKB-KW"/>
</dbReference>
<protein>
    <recommendedName>
        <fullName evidence="12">C2H2-type domain-containing protein</fullName>
    </recommendedName>
</protein>
<dbReference type="PROSITE" id="PS50157">
    <property type="entry name" value="ZINC_FINGER_C2H2_2"/>
    <property type="match status" value="2"/>
</dbReference>
<dbReference type="PROSITE" id="PS00028">
    <property type="entry name" value="ZINC_FINGER_C2H2_1"/>
    <property type="match status" value="2"/>
</dbReference>
<proteinExistence type="predicted"/>
<evidence type="ECO:0000259" key="12">
    <source>
        <dbReference type="PROSITE" id="PS50157"/>
    </source>
</evidence>
<keyword evidence="3" id="KW-0677">Repeat</keyword>
<evidence type="ECO:0000256" key="7">
    <source>
        <dbReference type="ARBA" id="ARBA00023125"/>
    </source>
</evidence>
<keyword evidence="2" id="KW-0479">Metal-binding</keyword>
<dbReference type="EMBL" id="CP002500">
    <property type="protein sequence ID" value="AET39207.1"/>
    <property type="molecule type" value="Genomic_DNA"/>
</dbReference>
<keyword evidence="7" id="KW-0238">DNA-binding</keyword>
<evidence type="ECO:0000313" key="13">
    <source>
        <dbReference type="EMBL" id="AET39207.1"/>
    </source>
</evidence>
<keyword evidence="8" id="KW-0804">Transcription</keyword>
<keyword evidence="9" id="KW-0539">Nucleus</keyword>
<dbReference type="Gene3D" id="3.30.160.60">
    <property type="entry name" value="Classic Zinc Finger"/>
    <property type="match status" value="2"/>
</dbReference>
<feature type="domain" description="C2H2-type" evidence="12">
    <location>
        <begin position="171"/>
        <end position="198"/>
    </location>
</feature>
<feature type="region of interest" description="Disordered" evidence="11">
    <location>
        <begin position="242"/>
        <end position="261"/>
    </location>
</feature>
<feature type="region of interest" description="Disordered" evidence="11">
    <location>
        <begin position="268"/>
        <end position="298"/>
    </location>
</feature>
<dbReference type="InterPro" id="IPR036236">
    <property type="entry name" value="Znf_C2H2_sf"/>
</dbReference>
<feature type="compositionally biased region" description="Polar residues" evidence="11">
    <location>
        <begin position="119"/>
        <end position="128"/>
    </location>
</feature>